<evidence type="ECO:0008006" key="4">
    <source>
        <dbReference type="Google" id="ProtNLM"/>
    </source>
</evidence>
<reference evidence="2 3" key="1">
    <citation type="submission" date="2014-11" db="EMBL/GenBank/DDBJ databases">
        <title>Draft Genome Sequences of Paenibacillus polymyxa NRRL B-30509 and Paenibacillus terrae NRRL B-30644, Strains from a Poultry Environment that Produce Tridecaptin A and Paenicidins.</title>
        <authorList>
            <person name="van Belkum M.J."/>
            <person name="Lohans C.T."/>
            <person name="Vederas J.C."/>
        </authorList>
    </citation>
    <scope>NUCLEOTIDE SEQUENCE [LARGE SCALE GENOMIC DNA]</scope>
    <source>
        <strain evidence="2 3">NRRL B-30644</strain>
    </source>
</reference>
<dbReference type="Proteomes" id="UP000032534">
    <property type="component" value="Unassembled WGS sequence"/>
</dbReference>
<evidence type="ECO:0000313" key="2">
    <source>
        <dbReference type="EMBL" id="KJD42678.1"/>
    </source>
</evidence>
<keyword evidence="1" id="KW-1133">Transmembrane helix</keyword>
<comment type="caution">
    <text evidence="2">The sequence shown here is derived from an EMBL/GenBank/DDBJ whole genome shotgun (WGS) entry which is preliminary data.</text>
</comment>
<keyword evidence="1" id="KW-0472">Membrane</keyword>
<organism evidence="2 3">
    <name type="scientific">Paenibacillus terrae</name>
    <dbReference type="NCBI Taxonomy" id="159743"/>
    <lineage>
        <taxon>Bacteria</taxon>
        <taxon>Bacillati</taxon>
        <taxon>Bacillota</taxon>
        <taxon>Bacilli</taxon>
        <taxon>Bacillales</taxon>
        <taxon>Paenibacillaceae</taxon>
        <taxon>Paenibacillus</taxon>
    </lineage>
</organism>
<dbReference type="InterPro" id="IPR025018">
    <property type="entry name" value="DUF3953"/>
</dbReference>
<keyword evidence="1" id="KW-0812">Transmembrane</keyword>
<gene>
    <name evidence="2" type="ORF">QD47_26810</name>
</gene>
<dbReference type="OrthoDB" id="2664728at2"/>
<feature type="transmembrane region" description="Helical" evidence="1">
    <location>
        <begin position="34"/>
        <end position="52"/>
    </location>
</feature>
<dbReference type="PATRIC" id="fig|159743.3.peg.5964"/>
<dbReference type="Pfam" id="PF13129">
    <property type="entry name" value="DUF3953"/>
    <property type="match status" value="1"/>
</dbReference>
<accession>A0A0D7WVD2</accession>
<protein>
    <recommendedName>
        <fullName evidence="4">DUF3953 domain-containing protein</fullName>
    </recommendedName>
</protein>
<name>A0A0D7WVD2_9BACL</name>
<proteinExistence type="predicted"/>
<evidence type="ECO:0000256" key="1">
    <source>
        <dbReference type="SAM" id="Phobius"/>
    </source>
</evidence>
<evidence type="ECO:0000313" key="3">
    <source>
        <dbReference type="Proteomes" id="UP000032534"/>
    </source>
</evidence>
<feature type="transmembrane region" description="Helical" evidence="1">
    <location>
        <begin position="64"/>
        <end position="83"/>
    </location>
</feature>
<dbReference type="EMBL" id="JTHP01000096">
    <property type="protein sequence ID" value="KJD42678.1"/>
    <property type="molecule type" value="Genomic_DNA"/>
</dbReference>
<feature type="transmembrane region" description="Helical" evidence="1">
    <location>
        <begin position="7"/>
        <end position="28"/>
    </location>
</feature>
<keyword evidence="3" id="KW-1185">Reference proteome</keyword>
<sequence>MLKKLNIYQVLKFVCAAVVIITSLWSLAYPGDHILFKFSQFFLGLMFLFSGFSELKANRKTYAIISFSVSLFSILVFITTLLSRKG</sequence>
<dbReference type="RefSeq" id="WP_044648991.1">
    <property type="nucleotide sequence ID" value="NZ_JTHP01000096.1"/>
</dbReference>
<dbReference type="AlphaFoldDB" id="A0A0D7WVD2"/>